<accession>A0A0V1BIY5</accession>
<gene>
    <name evidence="1" type="ORF">T01_13878</name>
</gene>
<reference evidence="1 2" key="1">
    <citation type="submission" date="2015-01" db="EMBL/GenBank/DDBJ databases">
        <title>Evolution of Trichinella species and genotypes.</title>
        <authorList>
            <person name="Korhonen P.K."/>
            <person name="Edoardo P."/>
            <person name="Giuseppe L.R."/>
            <person name="Gasser R.B."/>
        </authorList>
    </citation>
    <scope>NUCLEOTIDE SEQUENCE [LARGE SCALE GENOMIC DNA]</scope>
    <source>
        <strain evidence="1">ISS3</strain>
    </source>
</reference>
<name>A0A0V1BIY5_TRISP</name>
<dbReference type="Proteomes" id="UP000054776">
    <property type="component" value="Unassembled WGS sequence"/>
</dbReference>
<proteinExistence type="predicted"/>
<dbReference type="EMBL" id="JYDH01000038">
    <property type="protein sequence ID" value="KRY36928.1"/>
    <property type="molecule type" value="Genomic_DNA"/>
</dbReference>
<evidence type="ECO:0000313" key="1">
    <source>
        <dbReference type="EMBL" id="KRY36928.1"/>
    </source>
</evidence>
<keyword evidence="2" id="KW-1185">Reference proteome</keyword>
<comment type="caution">
    <text evidence="1">The sequence shown here is derived from an EMBL/GenBank/DDBJ whole genome shotgun (WGS) entry which is preliminary data.</text>
</comment>
<evidence type="ECO:0000313" key="2">
    <source>
        <dbReference type="Proteomes" id="UP000054776"/>
    </source>
</evidence>
<organism evidence="1 2">
    <name type="scientific">Trichinella spiralis</name>
    <name type="common">Trichina worm</name>
    <dbReference type="NCBI Taxonomy" id="6334"/>
    <lineage>
        <taxon>Eukaryota</taxon>
        <taxon>Metazoa</taxon>
        <taxon>Ecdysozoa</taxon>
        <taxon>Nematoda</taxon>
        <taxon>Enoplea</taxon>
        <taxon>Dorylaimia</taxon>
        <taxon>Trichinellida</taxon>
        <taxon>Trichinellidae</taxon>
        <taxon>Trichinella</taxon>
    </lineage>
</organism>
<dbReference type="InParanoid" id="A0A0V1BIY5"/>
<dbReference type="AlphaFoldDB" id="A0A0V1BIY5"/>
<protein>
    <submittedName>
        <fullName evidence="1">Uncharacterized protein</fullName>
    </submittedName>
</protein>
<sequence length="132" mass="14874">MKTEAVADTMPSLECIYLSSTVVSKKDRDNRGNVANRALKPVHAHRWKVILSECYSTMEKTSGCDVTSRQGKTDTVEAMWQTTQWKVILSECYSTMEKTFGRDVKSPQGTADTVEAMWLTGRKILCMRTDGK</sequence>